<dbReference type="Proteomes" id="UP000006158">
    <property type="component" value="Chromosome"/>
</dbReference>
<dbReference type="PATRIC" id="fig|246196.56.peg.3920"/>
<gene>
    <name evidence="1" type="ordered locus">MSMEI_3828</name>
</gene>
<organism evidence="1 2">
    <name type="scientific">Mycolicibacterium smegmatis (strain ATCC 700084 / mc(2)155)</name>
    <name type="common">Mycobacterium smegmatis</name>
    <dbReference type="NCBI Taxonomy" id="246196"/>
    <lineage>
        <taxon>Bacteria</taxon>
        <taxon>Bacillati</taxon>
        <taxon>Actinomycetota</taxon>
        <taxon>Actinomycetes</taxon>
        <taxon>Mycobacteriales</taxon>
        <taxon>Mycobacteriaceae</taxon>
        <taxon>Mycolicibacterium</taxon>
    </lineage>
</organism>
<reference evidence="1 2" key="1">
    <citation type="journal article" date="2007" name="Genome Biol.">
        <title>Interrupted coding sequences in Mycobacterium smegmatis: authentic mutations or sequencing errors?</title>
        <authorList>
            <person name="Deshayes C."/>
            <person name="Perrodou E."/>
            <person name="Gallien S."/>
            <person name="Euphrasie D."/>
            <person name="Schaeffer C."/>
            <person name="Van-Dorsselaer A."/>
            <person name="Poch O."/>
            <person name="Lecompte O."/>
            <person name="Reyrat J.M."/>
        </authorList>
    </citation>
    <scope>NUCLEOTIDE SEQUENCE [LARGE SCALE GENOMIC DNA]</scope>
    <source>
        <strain evidence="2">ATCC 700084 / mc(2)155</strain>
    </source>
</reference>
<dbReference type="KEGG" id="msg:MSMEI_3828"/>
<name>I7GAU8_MYCS2</name>
<protein>
    <submittedName>
        <fullName evidence="1">Uncharacterized protein</fullName>
    </submittedName>
</protein>
<dbReference type="AlphaFoldDB" id="I7GAU8"/>
<evidence type="ECO:0000313" key="2">
    <source>
        <dbReference type="Proteomes" id="UP000006158"/>
    </source>
</evidence>
<proteinExistence type="predicted"/>
<dbReference type="EMBL" id="CP001663">
    <property type="protein sequence ID" value="AFP40286.1"/>
    <property type="molecule type" value="Genomic_DNA"/>
</dbReference>
<reference evidence="1 2" key="2">
    <citation type="journal article" date="2009" name="Genome Res.">
        <title>Ortho-proteogenomics: multiple proteomes investigation through orthology and a new MS-based protocol.</title>
        <authorList>
            <person name="Gallien S."/>
            <person name="Perrodou E."/>
            <person name="Carapito C."/>
            <person name="Deshayes C."/>
            <person name="Reyrat J.M."/>
            <person name="Van Dorsselaer A."/>
            <person name="Poch O."/>
            <person name="Schaeffer C."/>
            <person name="Lecompte O."/>
        </authorList>
    </citation>
    <scope>NUCLEOTIDE SEQUENCE [LARGE SCALE GENOMIC DNA]</scope>
    <source>
        <strain evidence="2">ATCC 700084 / mc(2)155</strain>
    </source>
</reference>
<accession>I7GAU8</accession>
<evidence type="ECO:0000313" key="1">
    <source>
        <dbReference type="EMBL" id="AFP40286.1"/>
    </source>
</evidence>
<sequence length="205" mass="23470">MPDLLPGYHNPLPVTRPVGLRSRTVQPGTTMWRVEAAAPDEWDWHGFPGARYRFDPPSGAFRTRYAGADLVGAFRERYRATGLVIPADHAGHYLIELVTRRPMRVLDLRTERNLDALDVDDQISTGQHDAVWDTCQRLAEAARGWWLDLDAIVYRSRTTPHQSANYAFFAHQQFRIRLWPLAERLDVLTELVLRHGFTVSWPLGG</sequence>